<feature type="region of interest" description="Disordered" evidence="1">
    <location>
        <begin position="1527"/>
        <end position="1554"/>
    </location>
</feature>
<feature type="transmembrane region" description="Helical" evidence="2">
    <location>
        <begin position="6"/>
        <end position="26"/>
    </location>
</feature>
<organism evidence="3 4">
    <name type="scientific">Symbiodinium necroappetens</name>
    <dbReference type="NCBI Taxonomy" id="1628268"/>
    <lineage>
        <taxon>Eukaryota</taxon>
        <taxon>Sar</taxon>
        <taxon>Alveolata</taxon>
        <taxon>Dinophyceae</taxon>
        <taxon>Suessiales</taxon>
        <taxon>Symbiodiniaceae</taxon>
        <taxon>Symbiodinium</taxon>
    </lineage>
</organism>
<keyword evidence="2" id="KW-0472">Membrane</keyword>
<name>A0A812W2M2_9DINO</name>
<dbReference type="EMBL" id="CAJNJA010031764">
    <property type="protein sequence ID" value="CAE7660493.1"/>
    <property type="molecule type" value="Genomic_DNA"/>
</dbReference>
<keyword evidence="4" id="KW-1185">Reference proteome</keyword>
<proteinExistence type="predicted"/>
<feature type="compositionally biased region" description="Low complexity" evidence="1">
    <location>
        <begin position="270"/>
        <end position="283"/>
    </location>
</feature>
<feature type="region of interest" description="Disordered" evidence="1">
    <location>
        <begin position="1599"/>
        <end position="1648"/>
    </location>
</feature>
<sequence length="2291" mass="248412">MRRSGAWKPLICLLFNWSISSIVAWFKRRLPGRDLLRGTGGADACVQGFARPLEVSRRLVPWEVNLLRRHHGSMPPRQRDNPQKGKGKGSATTEESQKEALHFGYPPQLVTALQAIASRSTAGLFRDPVAIAADQSVQQLAQSQANTLDKLGKRLNGNLRAKLSLQEAATAWLGKIGQHLAALTSRLSTVAARLDQDQAEAITALQQASVHLEASAQEQVDKALGGMGPVWSQAQESEVLRIAASLRAFSAVGQYPLDGSGLPGPSVLETLSSSTGSATSTPTRPQPSGEGMDTSATDSTSKRRWNQRGNRYPRPSKSPRREMDLAAEPWTRVTTGLTPERPDRWVGPSEEEELIPAVPSPPFTWTTAWCQISRQCWEQGGDYVGLLGSSEAQEQARPLQGLTADPAPVIAEGEAAWAARRGLLILAHAVMGHLYSIDDFGPSTAQVISVVHGILWLSGCWRRCRVPYIGSQTLSCGTFMNHCYGLFCLWLCTCVHCQFHLVCSAACTAFPVTVQGLGPSGATDADGVVAEPAVLLQARLPAEQLLFAPPDLGWNAVLLPIDVRGERSDTCGQLLANALELQGRFRALHGVLGRCCLGWFSLGSQPLILPSVDALQFAYGPEPGQVQPLFGTSLEPPFTLDTLMQVSAVQAGPPLELFSGFSANHAVLITPNGLVYVEVPVFADSNTYRRLVTLQASPSAAGGIMRLWQPLPSLPHVQLLEVHCTGTTVPCVLDFRPTGWRIVTTCVEPPVTPVRALESAVDDGLDLPSECGGFGILHKETAVAATQPLLGGAPFVLMFFPHIFTHDDDSSGQAIGGQVGSIGHLAASSVEDPGPSDEGHAWTASPYDVLVDASFEGRLQTHWQHSSLDVAGLSGRPRVFAASLGLSITQVHLVMASTASATATVLFDAGFEVWCADVPRHAPAPHLLTVACDLATTDALQLNTEISLLLRHGDVLPVRLDADQVQVDLSRHVLARPAESAAVWLDPVQSFYLLSFSRGVQGFQVAVGSDVQVSMLRALLPPDEGPGGTFLELPSRASLPLRLFVHCRQGNDHVVFRVSEASDPSDTGFFFLFSGAFDTYADFARRLGQLQTAEARWLRALRPYGLRVTAWESMELTRSAGASFWYVQLHADILRAQLHFAHVRAVPASFTQVELHPAPGRPVPQTTKATQTIAGPGGFPHEMAVWQTPPQPTHCEPGLFPEVSSTLADVWCDAWHIKYLIPCIPGYKAWVLRDGNRLIGLCTVDITWDLVSQALHISTWELPQTFVHGDGLLVPYPEPLHHASDKCLSVSHDTPEAVNCLHQITQNRRQSLQTARSSAAMLPPGFLGVFAGFCLSIWRLCLGFSVLLLSPGVSGVRLDDIIADAAADPAPDPLPFRDYMDLTRTCTMSWTHELSRQALGFSVRAQILGEHLQRIAPAPEVLLNLWRPGRGPTLLQVRPRRLALHLASFLRALGYAEGIDSLHIAFDTSPHVLDLVLVPPTGGTWWILQDSTGREILRGPAGEEAISPAQGTLPEVAPEVPTRREVACQTAHGEEASSDPTRPNASPAQRRYPPPHSAHILGILGMSLLGARAETRFLAGLLGVAASLDGVFGSYFTPDASGSEDDDAHPADVPEGHRPGDGLHLRPAGPPPPTPAGAADDPDPADARLVYNETMPPDLNFLPGSMRSVHVTRRFPAPTVIRWVQNRARRSVFTTPSQPEGNAMRCARKVRPPAIHIDVVQDTVTFRSGDCFRIDTEREHTAASEYARLEEADHETAEVSSHPTPGDISCGGRPLPALLGLLGGIVFTSRRFLPWWWAAGIAVSLAMHRPGGFPWQTPSHERVFRLPDTEAQVQVLYYSPFLGNFPAYWAAPDTDQSTVWAQFLNDDAAWATDFFPVWPGLHFNALAFIPVGGDISTVTVIFHYRGFGRAVLMPRTVTDSWLQSFASQQVSADVEDIFLPHALEAWRFYDVPPPDYRLRNGDVIYLRDRERGRDPLEAEEPWDIQTSGTGQHAPWAVGFRLDSDTVADLLQPGHRPTFVSIPAGETWAPVQCTFSGDFHLQHPGMWTPVQWSSSSVPQLMLISGVAAEANVVVASPAGRRVRAIPRHASRVSLATCTGLCRDSLVLGGVPLASLDAGVEIRNGDVVFGDPATCSSASMRRLPLLLLATALWTQACTRHLLLGVLLLVGADAMQQPLAFSFNAYRVGRTRPGAPPLEHFALCIPRVATVAWLVSALRTARVLDVLSLRIPPALGQSSGDSQDEITWRTGDLIVVLPPDAFTGLFQTPVFTRAEQLRHCAIWSLDFCLAAKSD</sequence>
<feature type="region of interest" description="Disordered" evidence="1">
    <location>
        <begin position="70"/>
        <end position="98"/>
    </location>
</feature>
<feature type="non-terminal residue" evidence="3">
    <location>
        <position position="2291"/>
    </location>
</feature>
<dbReference type="Proteomes" id="UP000601435">
    <property type="component" value="Unassembled WGS sequence"/>
</dbReference>
<evidence type="ECO:0000256" key="2">
    <source>
        <dbReference type="SAM" id="Phobius"/>
    </source>
</evidence>
<feature type="region of interest" description="Disordered" evidence="1">
    <location>
        <begin position="263"/>
        <end position="327"/>
    </location>
</feature>
<accession>A0A812W2M2</accession>
<keyword evidence="2" id="KW-1133">Transmembrane helix</keyword>
<comment type="caution">
    <text evidence="3">The sequence shown here is derived from an EMBL/GenBank/DDBJ whole genome shotgun (WGS) entry which is preliminary data.</text>
</comment>
<feature type="compositionally biased region" description="Polar residues" evidence="1">
    <location>
        <begin position="1538"/>
        <end position="1547"/>
    </location>
</feature>
<evidence type="ECO:0000313" key="4">
    <source>
        <dbReference type="Proteomes" id="UP000601435"/>
    </source>
</evidence>
<dbReference type="OrthoDB" id="466435at2759"/>
<evidence type="ECO:0000256" key="1">
    <source>
        <dbReference type="SAM" id="MobiDB-lite"/>
    </source>
</evidence>
<feature type="compositionally biased region" description="Basic and acidic residues" evidence="1">
    <location>
        <begin position="1608"/>
        <end position="1624"/>
    </location>
</feature>
<reference evidence="3" key="1">
    <citation type="submission" date="2021-02" db="EMBL/GenBank/DDBJ databases">
        <authorList>
            <person name="Dougan E. K."/>
            <person name="Rhodes N."/>
            <person name="Thang M."/>
            <person name="Chan C."/>
        </authorList>
    </citation>
    <scope>NUCLEOTIDE SEQUENCE</scope>
</reference>
<gene>
    <name evidence="3" type="ORF">SNEC2469_LOCUS18758</name>
</gene>
<evidence type="ECO:0000313" key="3">
    <source>
        <dbReference type="EMBL" id="CAE7660493.1"/>
    </source>
</evidence>
<protein>
    <submittedName>
        <fullName evidence="3">Uncharacterized protein</fullName>
    </submittedName>
</protein>
<keyword evidence="2" id="KW-0812">Transmembrane</keyword>